<dbReference type="Pfam" id="PF08395">
    <property type="entry name" value="7tm_7"/>
    <property type="match status" value="1"/>
</dbReference>
<keyword evidence="5 8" id="KW-0472">Membrane</keyword>
<dbReference type="Proteomes" id="UP001233999">
    <property type="component" value="Unassembled WGS sequence"/>
</dbReference>
<organism evidence="9 10">
    <name type="scientific">Diploptera punctata</name>
    <name type="common">Pacific beetle cockroach</name>
    <dbReference type="NCBI Taxonomy" id="6984"/>
    <lineage>
        <taxon>Eukaryota</taxon>
        <taxon>Metazoa</taxon>
        <taxon>Ecdysozoa</taxon>
        <taxon>Arthropoda</taxon>
        <taxon>Hexapoda</taxon>
        <taxon>Insecta</taxon>
        <taxon>Pterygota</taxon>
        <taxon>Neoptera</taxon>
        <taxon>Polyneoptera</taxon>
        <taxon>Dictyoptera</taxon>
        <taxon>Blattodea</taxon>
        <taxon>Blaberoidea</taxon>
        <taxon>Blaberidae</taxon>
        <taxon>Diplopterinae</taxon>
        <taxon>Diploptera</taxon>
    </lineage>
</organism>
<evidence type="ECO:0000256" key="8">
    <source>
        <dbReference type="SAM" id="Phobius"/>
    </source>
</evidence>
<evidence type="ECO:0008006" key="11">
    <source>
        <dbReference type="Google" id="ProtNLM"/>
    </source>
</evidence>
<evidence type="ECO:0000256" key="1">
    <source>
        <dbReference type="ARBA" id="ARBA00004651"/>
    </source>
</evidence>
<keyword evidence="6" id="KW-0675">Receptor</keyword>
<dbReference type="GO" id="GO:0030425">
    <property type="term" value="C:dendrite"/>
    <property type="evidence" value="ECO:0007669"/>
    <property type="project" value="TreeGrafter"/>
</dbReference>
<dbReference type="GO" id="GO:0007635">
    <property type="term" value="P:chemosensory behavior"/>
    <property type="evidence" value="ECO:0007669"/>
    <property type="project" value="TreeGrafter"/>
</dbReference>
<evidence type="ECO:0000256" key="5">
    <source>
        <dbReference type="ARBA" id="ARBA00023136"/>
    </source>
</evidence>
<dbReference type="GO" id="GO:0008049">
    <property type="term" value="P:male courtship behavior"/>
    <property type="evidence" value="ECO:0007669"/>
    <property type="project" value="TreeGrafter"/>
</dbReference>
<accession>A0AAD7ZH69</accession>
<dbReference type="PANTHER" id="PTHR21143:SF133">
    <property type="entry name" value="GUSTATORY AND PHEROMONE RECEPTOR 32A-RELATED"/>
    <property type="match status" value="1"/>
</dbReference>
<dbReference type="AlphaFoldDB" id="A0AAD7ZH69"/>
<feature type="transmembrane region" description="Helical" evidence="8">
    <location>
        <begin position="251"/>
        <end position="271"/>
    </location>
</feature>
<reference evidence="9" key="2">
    <citation type="submission" date="2023-05" db="EMBL/GenBank/DDBJ databases">
        <authorList>
            <person name="Fouks B."/>
        </authorList>
    </citation>
    <scope>NUCLEOTIDE SEQUENCE</scope>
    <source>
        <strain evidence="9">Stay&amp;Tobe</strain>
        <tissue evidence="9">Testes</tissue>
    </source>
</reference>
<dbReference type="GO" id="GO:0050909">
    <property type="term" value="P:sensory perception of taste"/>
    <property type="evidence" value="ECO:0007669"/>
    <property type="project" value="InterPro"/>
</dbReference>
<evidence type="ECO:0000256" key="2">
    <source>
        <dbReference type="ARBA" id="ARBA00022475"/>
    </source>
</evidence>
<keyword evidence="4 8" id="KW-1133">Transmembrane helix</keyword>
<evidence type="ECO:0000256" key="6">
    <source>
        <dbReference type="ARBA" id="ARBA00023170"/>
    </source>
</evidence>
<protein>
    <recommendedName>
        <fullName evidence="11">Gustatory receptor</fullName>
    </recommendedName>
</protein>
<comment type="caution">
    <text evidence="9">The sequence shown here is derived from an EMBL/GenBank/DDBJ whole genome shotgun (WGS) entry which is preliminary data.</text>
</comment>
<evidence type="ECO:0000256" key="3">
    <source>
        <dbReference type="ARBA" id="ARBA00022692"/>
    </source>
</evidence>
<dbReference type="EMBL" id="JASPKZ010008319">
    <property type="protein sequence ID" value="KAJ9580473.1"/>
    <property type="molecule type" value="Genomic_DNA"/>
</dbReference>
<sequence length="275" mass="31391">MLLPSTISTYLFTEKLLKIEVLVFLVVFISQLSYQFYTLYRDCVQFLGQIIILIIALVHYTILMQFVHLVLLINHRFRSLNYFLMSETTFNSQSNKLIVPKLQQMIGVDNPKIFTDKTLSIDMMLYDVLCDIVTSANGVYGFQMLIMTLGGIAGITMTLNFGIIIYIKEGISHEFITCVTWSTISMISLFVLSGCCNSTINEASYTSVLLQKLLLLQDIHHDTKAEINLFLQQVSIRSVKFTAWDFFTIKYSILGSMIGAVITYLVIMVQFQKIV</sequence>
<name>A0AAD7ZH69_DIPPU</name>
<evidence type="ECO:0000256" key="4">
    <source>
        <dbReference type="ARBA" id="ARBA00022989"/>
    </source>
</evidence>
<keyword evidence="7" id="KW-0807">Transducer</keyword>
<dbReference type="GO" id="GO:0007165">
    <property type="term" value="P:signal transduction"/>
    <property type="evidence" value="ECO:0007669"/>
    <property type="project" value="UniProtKB-KW"/>
</dbReference>
<feature type="transmembrane region" description="Helical" evidence="8">
    <location>
        <begin position="146"/>
        <end position="167"/>
    </location>
</feature>
<gene>
    <name evidence="9" type="ORF">L9F63_024346</name>
</gene>
<evidence type="ECO:0000313" key="10">
    <source>
        <dbReference type="Proteomes" id="UP001233999"/>
    </source>
</evidence>
<evidence type="ECO:0000256" key="7">
    <source>
        <dbReference type="ARBA" id="ARBA00023224"/>
    </source>
</evidence>
<dbReference type="PANTHER" id="PTHR21143">
    <property type="entry name" value="INVERTEBRATE GUSTATORY RECEPTOR"/>
    <property type="match status" value="1"/>
</dbReference>
<dbReference type="GO" id="GO:0005886">
    <property type="term" value="C:plasma membrane"/>
    <property type="evidence" value="ECO:0007669"/>
    <property type="project" value="UniProtKB-SubCell"/>
</dbReference>
<dbReference type="GO" id="GO:0043025">
    <property type="term" value="C:neuronal cell body"/>
    <property type="evidence" value="ECO:0007669"/>
    <property type="project" value="TreeGrafter"/>
</dbReference>
<proteinExistence type="predicted"/>
<dbReference type="InterPro" id="IPR013604">
    <property type="entry name" value="7TM_chemorcpt"/>
</dbReference>
<feature type="transmembrane region" description="Helical" evidence="8">
    <location>
        <begin position="46"/>
        <end position="73"/>
    </location>
</feature>
<keyword evidence="3 8" id="KW-0812">Transmembrane</keyword>
<dbReference type="GO" id="GO:0030424">
    <property type="term" value="C:axon"/>
    <property type="evidence" value="ECO:0007669"/>
    <property type="project" value="TreeGrafter"/>
</dbReference>
<evidence type="ECO:0000313" key="9">
    <source>
        <dbReference type="EMBL" id="KAJ9580473.1"/>
    </source>
</evidence>
<feature type="transmembrane region" description="Helical" evidence="8">
    <location>
        <begin position="179"/>
        <end position="200"/>
    </location>
</feature>
<keyword evidence="10" id="KW-1185">Reference proteome</keyword>
<keyword evidence="2" id="KW-1003">Cell membrane</keyword>
<feature type="transmembrane region" description="Helical" evidence="8">
    <location>
        <begin position="21"/>
        <end position="40"/>
    </location>
</feature>
<comment type="subcellular location">
    <subcellularLocation>
        <location evidence="1">Cell membrane</location>
        <topology evidence="1">Multi-pass membrane protein</topology>
    </subcellularLocation>
</comment>
<reference evidence="9" key="1">
    <citation type="journal article" date="2023" name="IScience">
        <title>Live-bearing cockroach genome reveals convergent evolutionary mechanisms linked to viviparity in insects and beyond.</title>
        <authorList>
            <person name="Fouks B."/>
            <person name="Harrison M.C."/>
            <person name="Mikhailova A.A."/>
            <person name="Marchal E."/>
            <person name="English S."/>
            <person name="Carruthers M."/>
            <person name="Jennings E.C."/>
            <person name="Chiamaka E.L."/>
            <person name="Frigard R.A."/>
            <person name="Pippel M."/>
            <person name="Attardo G.M."/>
            <person name="Benoit J.B."/>
            <person name="Bornberg-Bauer E."/>
            <person name="Tobe S.S."/>
        </authorList>
    </citation>
    <scope>NUCLEOTIDE SEQUENCE</scope>
    <source>
        <strain evidence="9">Stay&amp;Tobe</strain>
    </source>
</reference>